<proteinExistence type="predicted"/>
<reference evidence="1 2" key="1">
    <citation type="submission" date="2021-11" db="EMBL/GenBank/DDBJ databases">
        <title>Seasonal and diel survey of microbial diversity of the Tyrrhenian coast.</title>
        <authorList>
            <person name="Gattoni G."/>
            <person name="Corral P."/>
        </authorList>
    </citation>
    <scope>NUCLEOTIDE SEQUENCE [LARGE SCALE GENOMIC DNA]</scope>
    <source>
        <strain evidence="1 2">Mr9</strain>
    </source>
</reference>
<dbReference type="Proteomes" id="UP001197770">
    <property type="component" value="Unassembled WGS sequence"/>
</dbReference>
<dbReference type="EMBL" id="JAJGMW010000014">
    <property type="protein sequence ID" value="MCC4213389.1"/>
    <property type="molecule type" value="Genomic_DNA"/>
</dbReference>
<keyword evidence="2" id="KW-1185">Reference proteome</keyword>
<dbReference type="InterPro" id="IPR027304">
    <property type="entry name" value="Trigger_fact/SurA_dom_sf"/>
</dbReference>
<organism evidence="1 2">
    <name type="scientific">Leeuwenhoekiella parthenopeia</name>
    <dbReference type="NCBI Taxonomy" id="2890320"/>
    <lineage>
        <taxon>Bacteria</taxon>
        <taxon>Pseudomonadati</taxon>
        <taxon>Bacteroidota</taxon>
        <taxon>Flavobacteriia</taxon>
        <taxon>Flavobacteriales</taxon>
        <taxon>Flavobacteriaceae</taxon>
        <taxon>Leeuwenhoekiella</taxon>
    </lineage>
</organism>
<evidence type="ECO:0000313" key="1">
    <source>
        <dbReference type="EMBL" id="MCC4213389.1"/>
    </source>
</evidence>
<dbReference type="SUPFAM" id="SSF109998">
    <property type="entry name" value="Triger factor/SurA peptide-binding domain-like"/>
    <property type="match status" value="1"/>
</dbReference>
<gene>
    <name evidence="1" type="ORF">LLW17_11720</name>
</gene>
<protein>
    <submittedName>
        <fullName evidence="1">Peptidyl-prolyl cis-trans isomerase</fullName>
    </submittedName>
</protein>
<accession>A0ABS8GTR3</accession>
<sequence length="303" mass="35119">MKIRIAGTVWVCSIFMIHRFRPGIFVLMIAGLLTSCEYFKTTNPTGEPVARVGDEYLYKTDVEELVVPGMSAEDSMLVVSSFITRWATQKLLMKGAKLNIPVEEQQRLEDLVAQYKSDLYAQAYKDALVARNMDSTVTDAEAKAFYDNNPGNFKLNEELLKLRYIHLSENDYNIETIKSRFIRFNKEDRRYLDSVAVQFKAHYLNDSTWIRLDKVVATIPAVNLENSDRVLNKTDFIQLRDSLGLYLIAVNDRLKRNQEAPLEYVKPTVKQILLNRRKLELIKDLEKNITKDAIKNKQFEVYN</sequence>
<keyword evidence="1" id="KW-0413">Isomerase</keyword>
<name>A0ABS8GTR3_9FLAO</name>
<dbReference type="RefSeq" id="WP_228230450.1">
    <property type="nucleotide sequence ID" value="NZ_JAJGMW010000014.1"/>
</dbReference>
<dbReference type="GO" id="GO:0016853">
    <property type="term" value="F:isomerase activity"/>
    <property type="evidence" value="ECO:0007669"/>
    <property type="project" value="UniProtKB-KW"/>
</dbReference>
<evidence type="ECO:0000313" key="2">
    <source>
        <dbReference type="Proteomes" id="UP001197770"/>
    </source>
</evidence>
<comment type="caution">
    <text evidence="1">The sequence shown here is derived from an EMBL/GenBank/DDBJ whole genome shotgun (WGS) entry which is preliminary data.</text>
</comment>